<evidence type="ECO:0000313" key="3">
    <source>
        <dbReference type="Proteomes" id="UP001174677"/>
    </source>
</evidence>
<keyword evidence="3" id="KW-1185">Reference proteome</keyword>
<comment type="caution">
    <text evidence="2">The sequence shown here is derived from an EMBL/GenBank/DDBJ whole genome shotgun (WGS) entry which is preliminary data.</text>
</comment>
<organism evidence="2 3">
    <name type="scientific">Hevea brasiliensis</name>
    <name type="common">Para rubber tree</name>
    <name type="synonym">Siphonia brasiliensis</name>
    <dbReference type="NCBI Taxonomy" id="3981"/>
    <lineage>
        <taxon>Eukaryota</taxon>
        <taxon>Viridiplantae</taxon>
        <taxon>Streptophyta</taxon>
        <taxon>Embryophyta</taxon>
        <taxon>Tracheophyta</taxon>
        <taxon>Spermatophyta</taxon>
        <taxon>Magnoliopsida</taxon>
        <taxon>eudicotyledons</taxon>
        <taxon>Gunneridae</taxon>
        <taxon>Pentapetalae</taxon>
        <taxon>rosids</taxon>
        <taxon>fabids</taxon>
        <taxon>Malpighiales</taxon>
        <taxon>Euphorbiaceae</taxon>
        <taxon>Crotonoideae</taxon>
        <taxon>Micrandreae</taxon>
        <taxon>Hevea</taxon>
    </lineage>
</organism>
<feature type="transmembrane region" description="Helical" evidence="1">
    <location>
        <begin position="109"/>
        <end position="129"/>
    </location>
</feature>
<dbReference type="PANTHER" id="PTHR34575">
    <property type="entry name" value="PROTEIN PAM68, CHLOROPLASTIC"/>
    <property type="match status" value="1"/>
</dbReference>
<keyword evidence="1" id="KW-1133">Transmembrane helix</keyword>
<evidence type="ECO:0000313" key="2">
    <source>
        <dbReference type="EMBL" id="KAJ9152419.1"/>
    </source>
</evidence>
<dbReference type="PANTHER" id="PTHR34575:SF1">
    <property type="entry name" value="PROTEIN PAM68, CHLOROPLASTIC"/>
    <property type="match status" value="1"/>
</dbReference>
<feature type="transmembrane region" description="Helical" evidence="1">
    <location>
        <begin position="84"/>
        <end position="103"/>
    </location>
</feature>
<protein>
    <submittedName>
        <fullName evidence="2">Uncharacterized protein</fullName>
    </submittedName>
</protein>
<keyword evidence="1" id="KW-0812">Transmembrane</keyword>
<proteinExistence type="predicted"/>
<name>A0ABQ9KWC0_HEVBR</name>
<sequence>MASIQAQLTGPSSSTLSLSSKIFEQASVFTSSLDAIKQAFQFPISKHIFYPNQCHFSYSRPLYATLKAQKALVVTNGIISRMGFSIGIPLFIGLLFFPFFYYLKVGLKIEVPTCVPFIGSFFFLILPCWL</sequence>
<accession>A0ABQ9KWC0</accession>
<evidence type="ECO:0000256" key="1">
    <source>
        <dbReference type="SAM" id="Phobius"/>
    </source>
</evidence>
<reference evidence="2 3" key="1">
    <citation type="journal article" date="2023" name="Plant Biotechnol. J.">
        <title>Chromosome-level wild Hevea brasiliensis genome provides new tools for genomic-assisted breeding and valuable loci to elevate rubber yield.</title>
        <authorList>
            <person name="Cheng H."/>
            <person name="Song X."/>
            <person name="Hu Y."/>
            <person name="Wu T."/>
            <person name="Yang Q."/>
            <person name="An Z."/>
            <person name="Feng S."/>
            <person name="Deng Z."/>
            <person name="Wu W."/>
            <person name="Zeng X."/>
            <person name="Tu M."/>
            <person name="Wang X."/>
            <person name="Huang H."/>
        </authorList>
    </citation>
    <scope>NUCLEOTIDE SEQUENCE [LARGE SCALE GENOMIC DNA]</scope>
    <source>
        <strain evidence="2">MT/VB/25A 57/8</strain>
    </source>
</reference>
<dbReference type="InterPro" id="IPR021855">
    <property type="entry name" value="PAM68-like"/>
</dbReference>
<dbReference type="Pfam" id="PF11947">
    <property type="entry name" value="DUF3464"/>
    <property type="match status" value="1"/>
</dbReference>
<gene>
    <name evidence="2" type="ORF">P3X46_025987</name>
</gene>
<keyword evidence="1" id="KW-0472">Membrane</keyword>
<dbReference type="EMBL" id="JARPOI010000015">
    <property type="protein sequence ID" value="KAJ9152419.1"/>
    <property type="molecule type" value="Genomic_DNA"/>
</dbReference>
<dbReference type="Proteomes" id="UP001174677">
    <property type="component" value="Chromosome 15"/>
</dbReference>